<dbReference type="GeneID" id="89522516"/>
<dbReference type="Proteomes" id="UP000298642">
    <property type="component" value="Chromosome"/>
</dbReference>
<dbReference type="RefSeq" id="WP_021747865.1">
    <property type="nucleotide sequence ID" value="NZ_CAUWCU010000014.1"/>
</dbReference>
<keyword evidence="2" id="KW-1185">Reference proteome</keyword>
<accession>A0A7T7D8Q2</accession>
<name>A0A7T7D8Q2_9FIRM</name>
<proteinExistence type="predicted"/>
<dbReference type="KEGG" id="obj:EIO64_18670"/>
<dbReference type="EMBL" id="CP034413">
    <property type="protein sequence ID" value="QQL05820.1"/>
    <property type="molecule type" value="Genomic_DNA"/>
</dbReference>
<gene>
    <name evidence="1" type="ORF">EIO64_18670</name>
</gene>
<organism evidence="1 2">
    <name type="scientific">Dysosmobacter welbionis</name>
    <dbReference type="NCBI Taxonomy" id="2093857"/>
    <lineage>
        <taxon>Bacteria</taxon>
        <taxon>Bacillati</taxon>
        <taxon>Bacillota</taxon>
        <taxon>Clostridia</taxon>
        <taxon>Eubacteriales</taxon>
        <taxon>Oscillospiraceae</taxon>
        <taxon>Dysosmobacter</taxon>
    </lineage>
</organism>
<reference evidence="2" key="1">
    <citation type="submission" date="2018-12" db="EMBL/GenBank/DDBJ databases">
        <title>Dusodibacter welbiota gen. nov., sp. nov., isolated from human faeces and emended description of the Oscillibacter genus.</title>
        <authorList>
            <person name="Le Roy T."/>
            <person name="Van der Smissen P."/>
            <person name="Delzenne N."/>
            <person name="Muccioli G."/>
            <person name="Collet J.F."/>
            <person name="Cani P.D."/>
        </authorList>
    </citation>
    <scope>NUCLEOTIDE SEQUENCE [LARGE SCALE GENOMIC DNA]</scope>
    <source>
        <strain evidence="2">J115</strain>
    </source>
</reference>
<evidence type="ECO:0000313" key="2">
    <source>
        <dbReference type="Proteomes" id="UP000298642"/>
    </source>
</evidence>
<sequence>MDGCFVTDEWIVDGFYFAVAMHSFQNLIHGPWQLDEPPEEAVQDQP</sequence>
<evidence type="ECO:0000313" key="1">
    <source>
        <dbReference type="EMBL" id="QQL05820.1"/>
    </source>
</evidence>
<dbReference type="AlphaFoldDB" id="A0A7T7D8Q2"/>
<protein>
    <submittedName>
        <fullName evidence="1">Uncharacterized protein</fullName>
    </submittedName>
</protein>